<protein>
    <submittedName>
        <fullName evidence="1">Rab-protein 14 isoform a</fullName>
    </submittedName>
</protein>
<organism evidence="1 2">
    <name type="scientific">Stylonychia lemnae</name>
    <name type="common">Ciliate</name>
    <dbReference type="NCBI Taxonomy" id="5949"/>
    <lineage>
        <taxon>Eukaryota</taxon>
        <taxon>Sar</taxon>
        <taxon>Alveolata</taxon>
        <taxon>Ciliophora</taxon>
        <taxon>Intramacronucleata</taxon>
        <taxon>Spirotrichea</taxon>
        <taxon>Stichotrichia</taxon>
        <taxon>Sporadotrichida</taxon>
        <taxon>Oxytrichidae</taxon>
        <taxon>Stylonychinae</taxon>
        <taxon>Stylonychia</taxon>
    </lineage>
</organism>
<dbReference type="AlphaFoldDB" id="A0A078B736"/>
<keyword evidence="2" id="KW-1185">Reference proteome</keyword>
<evidence type="ECO:0000313" key="1">
    <source>
        <dbReference type="EMBL" id="CDW90209.1"/>
    </source>
</evidence>
<accession>A0A078B736</accession>
<sequence length="241" mass="28164">MGNSQAVIHDNDLQINNENTEAESMPPIENQTKLVEKFAYSPLLHKTLSHRVQSYIDKIKADYNTPEPIATIIQELRLFGLCIIEQKDKKISLNAHVQIQRIIVQDVVTMKFFLMMFRYASDISHIFLFDICRKDTFDLLTQAFIGFHNYNDGTYEKTKQVQILIMGVKVDRNEQREVSYEQALHFTKTYGLSYIEVQPQCEHNLLDSIILESLVAYETDLANKQRLNLMMQQIQQEQQNE</sequence>
<dbReference type="GO" id="GO:0005525">
    <property type="term" value="F:GTP binding"/>
    <property type="evidence" value="ECO:0007669"/>
    <property type="project" value="InterPro"/>
</dbReference>
<dbReference type="InParanoid" id="A0A078B736"/>
<evidence type="ECO:0000313" key="2">
    <source>
        <dbReference type="Proteomes" id="UP000039865"/>
    </source>
</evidence>
<dbReference type="Gene3D" id="3.40.50.300">
    <property type="entry name" value="P-loop containing nucleotide triphosphate hydrolases"/>
    <property type="match status" value="1"/>
</dbReference>
<dbReference type="PROSITE" id="PS51419">
    <property type="entry name" value="RAB"/>
    <property type="match status" value="1"/>
</dbReference>
<reference evidence="1 2" key="1">
    <citation type="submission" date="2014-06" db="EMBL/GenBank/DDBJ databases">
        <authorList>
            <person name="Swart Estienne"/>
        </authorList>
    </citation>
    <scope>NUCLEOTIDE SEQUENCE [LARGE SCALE GENOMIC DNA]</scope>
    <source>
        <strain evidence="1 2">130c</strain>
    </source>
</reference>
<dbReference type="GO" id="GO:0003924">
    <property type="term" value="F:GTPase activity"/>
    <property type="evidence" value="ECO:0007669"/>
    <property type="project" value="InterPro"/>
</dbReference>
<dbReference type="SUPFAM" id="SSF52540">
    <property type="entry name" value="P-loop containing nucleoside triphosphate hydrolases"/>
    <property type="match status" value="1"/>
</dbReference>
<gene>
    <name evidence="1" type="primary">Contig7907.g8440</name>
    <name evidence="1" type="ORF">STYLEM_19350</name>
</gene>
<dbReference type="Proteomes" id="UP000039865">
    <property type="component" value="Unassembled WGS sequence"/>
</dbReference>
<name>A0A078B736_STYLE</name>
<dbReference type="Pfam" id="PF00071">
    <property type="entry name" value="Ras"/>
    <property type="match status" value="1"/>
</dbReference>
<dbReference type="EMBL" id="CCKQ01018256">
    <property type="protein sequence ID" value="CDW90209.1"/>
    <property type="molecule type" value="Genomic_DNA"/>
</dbReference>
<dbReference type="InterPro" id="IPR027417">
    <property type="entry name" value="P-loop_NTPase"/>
</dbReference>
<dbReference type="InterPro" id="IPR001806">
    <property type="entry name" value="Small_GTPase"/>
</dbReference>
<proteinExistence type="predicted"/>